<feature type="transmembrane region" description="Helical" evidence="3">
    <location>
        <begin position="82"/>
        <end position="100"/>
    </location>
</feature>
<evidence type="ECO:0000313" key="5">
    <source>
        <dbReference type="EMBL" id="CAB0028761.1"/>
    </source>
</evidence>
<sequence length="554" mass="59654">MSKVNRRKKGRKKRRKKSEAQDQIKERRAREMGMKVVPPDGGYGWAVLFAAVMINMLLPGSVKSFGVLYVEFLKVLSATPTEASWIPALCYFLYNSLGPVSSMLSSKFSYRLVAIVGCIVSSAGLMLSYFADSVAYLYVSYGVMMGIGCGLSFPVTIYIVCEYFEKRRGFATGLCICGSAIGTIILPPLLQFLLTQLGHKFAVLILGGILTSTIFCAFLFDPVEKHTKLVAIDDEEAGESAKTGKESGLYDTSRRGSIATVESLTLDPRRISVSLQQVHLRQSFLDKQSQAPKSPVAVEAQQIEPKPQLSVVVVDQGHQETAQVEATAAPSEDQAKSSLFDLAILKDPLYLVILISNSAAGISNTNFMILLPAYAVAEGHSQESAALLLSIVSALDLIGRVGGASLSDTSLLPKHYYFVAGLALSGLALVLLPLLNGAYLYLACLVAVCGLASGLYIGTTAVIMADMLGPERLASSYGISLFVNGILQLAGPPICNAAFERIGSYRPIFLTLGMIVLCGTTLWAFLPILTRRKNSDEHSATTRACKLEPPNNDT</sequence>
<dbReference type="InterPro" id="IPR020846">
    <property type="entry name" value="MFS_dom"/>
</dbReference>
<accession>A0A6H5I2M4</accession>
<feature type="transmembrane region" description="Helical" evidence="3">
    <location>
        <begin position="173"/>
        <end position="195"/>
    </location>
</feature>
<dbReference type="FunFam" id="1.20.1250.20:FF:000320">
    <property type="entry name" value="Monocarboxylate transporter"/>
    <property type="match status" value="1"/>
</dbReference>
<dbReference type="SUPFAM" id="SSF103473">
    <property type="entry name" value="MFS general substrate transporter"/>
    <property type="match status" value="1"/>
</dbReference>
<keyword evidence="3" id="KW-0812">Transmembrane</keyword>
<dbReference type="PANTHER" id="PTHR11360">
    <property type="entry name" value="MONOCARBOXYLATE TRANSPORTER"/>
    <property type="match status" value="1"/>
</dbReference>
<organism evidence="5 6">
    <name type="scientific">Trichogramma brassicae</name>
    <dbReference type="NCBI Taxonomy" id="86971"/>
    <lineage>
        <taxon>Eukaryota</taxon>
        <taxon>Metazoa</taxon>
        <taxon>Ecdysozoa</taxon>
        <taxon>Arthropoda</taxon>
        <taxon>Hexapoda</taxon>
        <taxon>Insecta</taxon>
        <taxon>Pterygota</taxon>
        <taxon>Neoptera</taxon>
        <taxon>Endopterygota</taxon>
        <taxon>Hymenoptera</taxon>
        <taxon>Apocrita</taxon>
        <taxon>Proctotrupomorpha</taxon>
        <taxon>Chalcidoidea</taxon>
        <taxon>Trichogrammatidae</taxon>
        <taxon>Trichogramma</taxon>
    </lineage>
</organism>
<keyword evidence="6" id="KW-1185">Reference proteome</keyword>
<dbReference type="InterPro" id="IPR036259">
    <property type="entry name" value="MFS_trans_sf"/>
</dbReference>
<feature type="compositionally biased region" description="Basic residues" evidence="2">
    <location>
        <begin position="1"/>
        <end position="17"/>
    </location>
</feature>
<evidence type="ECO:0000256" key="1">
    <source>
        <dbReference type="ARBA" id="ARBA00004141"/>
    </source>
</evidence>
<evidence type="ECO:0000256" key="2">
    <source>
        <dbReference type="SAM" id="MobiDB-lite"/>
    </source>
</evidence>
<evidence type="ECO:0000256" key="3">
    <source>
        <dbReference type="SAM" id="Phobius"/>
    </source>
</evidence>
<dbReference type="PANTHER" id="PTHR11360:SF293">
    <property type="entry name" value="HERMES, ISOFORM A"/>
    <property type="match status" value="1"/>
</dbReference>
<dbReference type="Gene3D" id="1.20.1250.20">
    <property type="entry name" value="MFS general substrate transporter like domains"/>
    <property type="match status" value="2"/>
</dbReference>
<dbReference type="PROSITE" id="PS50850">
    <property type="entry name" value="MFS"/>
    <property type="match status" value="1"/>
</dbReference>
<protein>
    <recommendedName>
        <fullName evidence="4">Major facilitator superfamily (MFS) profile domain-containing protein</fullName>
    </recommendedName>
</protein>
<name>A0A6H5I2M4_9HYME</name>
<dbReference type="GO" id="GO:0008028">
    <property type="term" value="F:monocarboxylic acid transmembrane transporter activity"/>
    <property type="evidence" value="ECO:0007669"/>
    <property type="project" value="TreeGrafter"/>
</dbReference>
<dbReference type="Proteomes" id="UP000479190">
    <property type="component" value="Unassembled WGS sequence"/>
</dbReference>
<gene>
    <name evidence="5" type="ORF">TBRA_LOCUS898</name>
</gene>
<keyword evidence="3" id="KW-0472">Membrane</keyword>
<reference evidence="5 6" key="1">
    <citation type="submission" date="2020-02" db="EMBL/GenBank/DDBJ databases">
        <authorList>
            <person name="Ferguson B K."/>
        </authorList>
    </citation>
    <scope>NUCLEOTIDE SEQUENCE [LARGE SCALE GENOMIC DNA]</scope>
</reference>
<feature type="transmembrane region" description="Helical" evidence="3">
    <location>
        <begin position="440"/>
        <end position="465"/>
    </location>
</feature>
<feature type="transmembrane region" description="Helical" evidence="3">
    <location>
        <begin position="415"/>
        <end position="434"/>
    </location>
</feature>
<keyword evidence="3" id="KW-1133">Transmembrane helix</keyword>
<feature type="transmembrane region" description="Helical" evidence="3">
    <location>
        <begin position="112"/>
        <end position="131"/>
    </location>
</feature>
<dbReference type="AlphaFoldDB" id="A0A6H5I2M4"/>
<feature type="region of interest" description="Disordered" evidence="2">
    <location>
        <begin position="1"/>
        <end position="25"/>
    </location>
</feature>
<comment type="subcellular location">
    <subcellularLocation>
        <location evidence="1">Membrane</location>
        <topology evidence="1">Multi-pass membrane protein</topology>
    </subcellularLocation>
</comment>
<proteinExistence type="predicted"/>
<dbReference type="InterPro" id="IPR011701">
    <property type="entry name" value="MFS"/>
</dbReference>
<dbReference type="Pfam" id="PF07690">
    <property type="entry name" value="MFS_1"/>
    <property type="match status" value="1"/>
</dbReference>
<feature type="transmembrane region" description="Helical" evidence="3">
    <location>
        <begin position="349"/>
        <end position="373"/>
    </location>
</feature>
<feature type="transmembrane region" description="Helical" evidence="3">
    <location>
        <begin position="505"/>
        <end position="526"/>
    </location>
</feature>
<evidence type="ECO:0000259" key="4">
    <source>
        <dbReference type="PROSITE" id="PS50850"/>
    </source>
</evidence>
<dbReference type="OrthoDB" id="6499973at2759"/>
<dbReference type="CDD" id="cd17352">
    <property type="entry name" value="MFS_MCT_SLC16"/>
    <property type="match status" value="1"/>
</dbReference>
<dbReference type="GO" id="GO:0016020">
    <property type="term" value="C:membrane"/>
    <property type="evidence" value="ECO:0007669"/>
    <property type="project" value="UniProtKB-SubCell"/>
</dbReference>
<feature type="transmembrane region" description="Helical" evidence="3">
    <location>
        <begin position="42"/>
        <end position="62"/>
    </location>
</feature>
<feature type="transmembrane region" description="Helical" evidence="3">
    <location>
        <begin position="137"/>
        <end position="161"/>
    </location>
</feature>
<dbReference type="InterPro" id="IPR050327">
    <property type="entry name" value="Proton-linked_MCT"/>
</dbReference>
<evidence type="ECO:0000313" key="6">
    <source>
        <dbReference type="Proteomes" id="UP000479190"/>
    </source>
</evidence>
<feature type="transmembrane region" description="Helical" evidence="3">
    <location>
        <begin position="201"/>
        <end position="220"/>
    </location>
</feature>
<feature type="transmembrane region" description="Helical" evidence="3">
    <location>
        <begin position="477"/>
        <end position="499"/>
    </location>
</feature>
<dbReference type="EMBL" id="CADCXV010000191">
    <property type="protein sequence ID" value="CAB0028761.1"/>
    <property type="molecule type" value="Genomic_DNA"/>
</dbReference>
<feature type="domain" description="Major facilitator superfamily (MFS) profile" evidence="4">
    <location>
        <begin position="47"/>
        <end position="531"/>
    </location>
</feature>